<dbReference type="PANTHER" id="PTHR24096:SF422">
    <property type="entry name" value="BCDNA.GH02901"/>
    <property type="match status" value="1"/>
</dbReference>
<dbReference type="Gene3D" id="4.10.240.10">
    <property type="entry name" value="Zn(2)-C6 fungal-type DNA-binding domain"/>
    <property type="match status" value="1"/>
</dbReference>
<keyword evidence="1" id="KW-0479">Metal-binding</keyword>
<organism evidence="5 6">
    <name type="scientific">Purpureocillium lilacinum</name>
    <name type="common">Paecilomyces lilacinus</name>
    <dbReference type="NCBI Taxonomy" id="33203"/>
    <lineage>
        <taxon>Eukaryota</taxon>
        <taxon>Fungi</taxon>
        <taxon>Dikarya</taxon>
        <taxon>Ascomycota</taxon>
        <taxon>Pezizomycotina</taxon>
        <taxon>Sordariomycetes</taxon>
        <taxon>Hypocreomycetidae</taxon>
        <taxon>Hypocreales</taxon>
        <taxon>Ophiocordycipitaceae</taxon>
        <taxon>Purpureocillium</taxon>
    </lineage>
</organism>
<dbReference type="InterPro" id="IPR025110">
    <property type="entry name" value="AMP-bd_C"/>
</dbReference>
<evidence type="ECO:0000313" key="5">
    <source>
        <dbReference type="EMBL" id="KAK4091069.1"/>
    </source>
</evidence>
<dbReference type="Proteomes" id="UP001287286">
    <property type="component" value="Unassembled WGS sequence"/>
</dbReference>
<dbReference type="PROSITE" id="PS00455">
    <property type="entry name" value="AMP_BINDING"/>
    <property type="match status" value="1"/>
</dbReference>
<dbReference type="InterPro" id="IPR000873">
    <property type="entry name" value="AMP-dep_synth/lig_dom"/>
</dbReference>
<dbReference type="Pfam" id="PF00501">
    <property type="entry name" value="AMP-binding"/>
    <property type="match status" value="1"/>
</dbReference>
<feature type="region of interest" description="Disordered" evidence="3">
    <location>
        <begin position="743"/>
        <end position="802"/>
    </location>
</feature>
<dbReference type="InterPro" id="IPR045851">
    <property type="entry name" value="AMP-bd_C_sf"/>
</dbReference>
<dbReference type="PROSITE" id="PS00463">
    <property type="entry name" value="ZN2_CY6_FUNGAL_1"/>
    <property type="match status" value="1"/>
</dbReference>
<evidence type="ECO:0000313" key="6">
    <source>
        <dbReference type="Proteomes" id="UP001287286"/>
    </source>
</evidence>
<dbReference type="Pfam" id="PF00172">
    <property type="entry name" value="Zn_clus"/>
    <property type="match status" value="1"/>
</dbReference>
<dbReference type="SUPFAM" id="SSF57701">
    <property type="entry name" value="Zn2/Cys6 DNA-binding domain"/>
    <property type="match status" value="1"/>
</dbReference>
<dbReference type="Pfam" id="PF04082">
    <property type="entry name" value="Fungal_trans"/>
    <property type="match status" value="1"/>
</dbReference>
<dbReference type="EMBL" id="JAWRVI010000013">
    <property type="protein sequence ID" value="KAK4091069.1"/>
    <property type="molecule type" value="Genomic_DNA"/>
</dbReference>
<dbReference type="Gene3D" id="3.30.300.30">
    <property type="match status" value="1"/>
</dbReference>
<accession>A0ABR0C450</accession>
<keyword evidence="6" id="KW-1185">Reference proteome</keyword>
<name>A0ABR0C450_PURLI</name>
<feature type="region of interest" description="Disordered" evidence="3">
    <location>
        <begin position="33"/>
        <end position="53"/>
    </location>
</feature>
<keyword evidence="2" id="KW-0539">Nucleus</keyword>
<dbReference type="Gene3D" id="3.40.50.12780">
    <property type="entry name" value="N-terminal domain of ligase-like"/>
    <property type="match status" value="1"/>
</dbReference>
<dbReference type="Pfam" id="PF13193">
    <property type="entry name" value="AMP-binding_C"/>
    <property type="match status" value="1"/>
</dbReference>
<evidence type="ECO:0000256" key="2">
    <source>
        <dbReference type="ARBA" id="ARBA00023242"/>
    </source>
</evidence>
<feature type="region of interest" description="Disordered" evidence="3">
    <location>
        <begin position="825"/>
        <end position="847"/>
    </location>
</feature>
<dbReference type="CDD" id="cd00067">
    <property type="entry name" value="GAL4"/>
    <property type="match status" value="1"/>
</dbReference>
<protein>
    <submittedName>
        <fullName evidence="5">Transcriptional regulator family: Fungal Specific TF</fullName>
    </submittedName>
</protein>
<reference evidence="5 6" key="1">
    <citation type="journal article" date="2024" name="Microbiol. Resour. Announc.">
        <title>Genome annotations for the ascomycete fungi Trichoderma harzianum, Trichoderma aggressivum, and Purpureocillium lilacinum.</title>
        <authorList>
            <person name="Beijen E.P.W."/>
            <person name="Ohm R.A."/>
        </authorList>
    </citation>
    <scope>NUCLEOTIDE SEQUENCE [LARGE SCALE GENOMIC DNA]</scope>
    <source>
        <strain evidence="5 6">CBS 150709</strain>
    </source>
</reference>
<proteinExistence type="predicted"/>
<evidence type="ECO:0000256" key="3">
    <source>
        <dbReference type="SAM" id="MobiDB-lite"/>
    </source>
</evidence>
<dbReference type="SMART" id="SM00906">
    <property type="entry name" value="Fungal_trans"/>
    <property type="match status" value="1"/>
</dbReference>
<dbReference type="PROSITE" id="PS50048">
    <property type="entry name" value="ZN2_CY6_FUNGAL_2"/>
    <property type="match status" value="1"/>
</dbReference>
<dbReference type="SMART" id="SM00066">
    <property type="entry name" value="GAL4"/>
    <property type="match status" value="1"/>
</dbReference>
<feature type="compositionally biased region" description="Polar residues" evidence="3">
    <location>
        <begin position="1348"/>
        <end position="1359"/>
    </location>
</feature>
<dbReference type="InterPro" id="IPR001138">
    <property type="entry name" value="Zn2Cys6_DnaBD"/>
</dbReference>
<comment type="caution">
    <text evidence="5">The sequence shown here is derived from an EMBL/GenBank/DDBJ whole genome shotgun (WGS) entry which is preliminary data.</text>
</comment>
<dbReference type="InterPro" id="IPR007219">
    <property type="entry name" value="XnlR_reg_dom"/>
</dbReference>
<dbReference type="InterPro" id="IPR036864">
    <property type="entry name" value="Zn2-C6_fun-type_DNA-bd_sf"/>
</dbReference>
<dbReference type="CDD" id="cd12148">
    <property type="entry name" value="fungal_TF_MHR"/>
    <property type="match status" value="1"/>
</dbReference>
<dbReference type="InterPro" id="IPR020845">
    <property type="entry name" value="AMP-binding_CS"/>
</dbReference>
<gene>
    <name evidence="5" type="ORF">Purlil1_4649</name>
</gene>
<dbReference type="PANTHER" id="PTHR24096">
    <property type="entry name" value="LONG-CHAIN-FATTY-ACID--COA LIGASE"/>
    <property type="match status" value="1"/>
</dbReference>
<dbReference type="InterPro" id="IPR042099">
    <property type="entry name" value="ANL_N_sf"/>
</dbReference>
<feature type="compositionally biased region" description="Basic and acidic residues" evidence="3">
    <location>
        <begin position="1331"/>
        <end position="1347"/>
    </location>
</feature>
<evidence type="ECO:0000256" key="1">
    <source>
        <dbReference type="ARBA" id="ARBA00022723"/>
    </source>
</evidence>
<dbReference type="SUPFAM" id="SSF56801">
    <property type="entry name" value="Acetyl-CoA synthetase-like"/>
    <property type="match status" value="1"/>
</dbReference>
<feature type="region of interest" description="Disordered" evidence="3">
    <location>
        <begin position="1322"/>
        <end position="1374"/>
    </location>
</feature>
<evidence type="ECO:0000259" key="4">
    <source>
        <dbReference type="PROSITE" id="PS50048"/>
    </source>
</evidence>
<dbReference type="CDD" id="cd05911">
    <property type="entry name" value="Firefly_Luc_like"/>
    <property type="match status" value="1"/>
</dbReference>
<feature type="domain" description="Zn(2)-C6 fungal-type" evidence="4">
    <location>
        <begin position="705"/>
        <end position="732"/>
    </location>
</feature>
<sequence>MGFHPPAWAPRLTDADIPDDLSLADFLFDDRHRPRKCQDSPPPFIDSVDGSGHGVQETRQRIEWLAAGLASQLGIEDVTGDHWGRVIGLFTVNNIHTPVLAWAIHRLNGVVAPVNVAFRASELAYQLKDSAARCLFTDPSHLEVALEAARQAGIPDSKVFLIPVPGDTTPITGTTQRLLNVEDLIDAGRRLPPLPRVKWQKGRARRQPAYLCYSSGTSGPPKGVMISHRNIIANVIQVTLLESSFRPSSHQDVILGVLPQSHIYSIIMTTHLPVFRGDTVVTMAKFELLNLVSAVKRFQMSLLYVVPPILIALTKQSNHTRDASFFDMPSVKRMFCGAAPLSEELTSQIRQRYPGVLLGQGYGMTEASTVISQHPKEVYDGSSGCIVPGLEVRLIDADGNDVEETDTRGEVWVRGPNVAMGYYKNEKATRETFGGGWLKSGDVGEFRLHPETGDAHLFIVDRVKELIKVSGFQVAPAELEGHLLGHPLVADCAVIPVPNDRSGEVPKALVVLSRDSNVSLETAERQLLDWVAQHKSKHKQLRGGVEFVAEIPKSPSGKILRRLLRDQHKATSASVEHALPDRLLSWEIDFPANVKLIVTPARPARGESSSFRWKTLVFGKRSTTHFHPPQPTYFNGTPACTSTFHRISRSSEPWFASAATPIGSRLLNAIPPFRYFRSVSMEAIGQDGLDRPRAHAPSTSRVSAACARCRQQKLKCDATKPCIMCVRSGVECRPRIVSRSAPRDRLIPRKTAGSGDGSVLSRTRRRPRVVPNNSRPEEQRTAPSGDGLATMAPAGGSPETAQQFGANRSAISLAMNIYKNLGTSAPSKTSAIPGDASQPGSPRSPPWTLQTMAMPATPVVEALIDVYFERLHWFIWIFHKPSFEEQARQILSMASWGREDMSKVLVTLTVAALGLKCALQDTSPYGQQLLASISPDPRGLMDQMIAELRLHLLDLLDDNCIETVQVTLLLGAFYIFHGSPSLAWATIGLSVRASYALALHCASETDDRVATQIRRRCWNHLTVADTFASQIYGRPGSLDSAFSDLLPLAEMDDTAIDLSSEPQIQGRVGVGDGTVTALTFHWLKYKLYEIIRKTLSTFRLLRLHNPLTAEELQSLIDAVHHIEGHLAEWRRTLPPLLSSDNLSRDFAQHCSTERLASHSHQSQNHDLRRVKLQACLLQITYDAAIILTHRPLLEHRLSSAYCQDVSKRFTDTVSRSFDVSVKAALRISKIPILDFKNEFCMAFIFIHLFTAGVILCIPPTSHPNSKTAQDAKAGVFRIIQAAKELRLHSQIARHTERLLSDLLKLSLHREVDMAFKEERRWLDQRPSSTRHSPDHSHMTSAPEDRVQPSRQSYLSQSGPEENAEANKETFIPSLLTPSSLDRTASLSQEDIGMRNLGDELDVQYSGFSNLGSADGCETEPLGLPLDEALGSFGQFMFNLMPDDPLNHWGWGKGTM</sequence>